<sequence length="86" mass="9293">MQAATMQDQATGHARTIPLARAQRPDADALLPYLRRIGATRWHTCFGPLANEPERLPGLPIHHDATTAQIRRASGSLAGRFAGKPA</sequence>
<dbReference type="EMBL" id="JADIKL010000009">
    <property type="protein sequence ID" value="MFK2932100.1"/>
    <property type="molecule type" value="Genomic_DNA"/>
</dbReference>
<dbReference type="Proteomes" id="UP001620397">
    <property type="component" value="Unassembled WGS sequence"/>
</dbReference>
<dbReference type="RefSeq" id="WP_404541350.1">
    <property type="nucleotide sequence ID" value="NZ_JADIKL010000009.1"/>
</dbReference>
<proteinExistence type="predicted"/>
<reference evidence="2 3" key="1">
    <citation type="submission" date="2020-10" db="EMBL/GenBank/DDBJ databases">
        <title>Phylogeny of dyella-like bacteria.</title>
        <authorList>
            <person name="Fu J."/>
        </authorList>
    </citation>
    <scope>NUCLEOTIDE SEQUENCE [LARGE SCALE GENOMIC DNA]</scope>
    <source>
        <strain evidence="2 3">DKC-1</strain>
    </source>
</reference>
<evidence type="ECO:0000313" key="3">
    <source>
        <dbReference type="Proteomes" id="UP001620397"/>
    </source>
</evidence>
<organism evidence="2 3">
    <name type="scientific">Dyella agri</name>
    <dbReference type="NCBI Taxonomy" id="1926869"/>
    <lineage>
        <taxon>Bacteria</taxon>
        <taxon>Pseudomonadati</taxon>
        <taxon>Pseudomonadota</taxon>
        <taxon>Gammaproteobacteria</taxon>
        <taxon>Lysobacterales</taxon>
        <taxon>Rhodanobacteraceae</taxon>
        <taxon>Dyella</taxon>
    </lineage>
</organism>
<keyword evidence="3" id="KW-1185">Reference proteome</keyword>
<feature type="compositionally biased region" description="Polar residues" evidence="1">
    <location>
        <begin position="1"/>
        <end position="10"/>
    </location>
</feature>
<comment type="caution">
    <text evidence="2">The sequence shown here is derived from an EMBL/GenBank/DDBJ whole genome shotgun (WGS) entry which is preliminary data.</text>
</comment>
<gene>
    <name evidence="2" type="ORF">ISP14_15050</name>
</gene>
<evidence type="ECO:0000256" key="1">
    <source>
        <dbReference type="SAM" id="MobiDB-lite"/>
    </source>
</evidence>
<protein>
    <submittedName>
        <fullName evidence="2">Uncharacterized protein</fullName>
    </submittedName>
</protein>
<feature type="region of interest" description="Disordered" evidence="1">
    <location>
        <begin position="1"/>
        <end position="20"/>
    </location>
</feature>
<name>A0ABW8KJH7_9GAMM</name>
<evidence type="ECO:0000313" key="2">
    <source>
        <dbReference type="EMBL" id="MFK2932100.1"/>
    </source>
</evidence>
<accession>A0ABW8KJH7</accession>